<keyword evidence="4" id="KW-1185">Reference proteome</keyword>
<comment type="caution">
    <text evidence="3">The sequence shown here is derived from an EMBL/GenBank/DDBJ whole genome shotgun (WGS) entry which is preliminary data.</text>
</comment>
<dbReference type="OrthoDB" id="9811934at2"/>
<dbReference type="RefSeq" id="WP_146090703.1">
    <property type="nucleotide sequence ID" value="NZ_MQUB01000001.1"/>
</dbReference>
<evidence type="ECO:0008006" key="5">
    <source>
        <dbReference type="Google" id="ProtNLM"/>
    </source>
</evidence>
<evidence type="ECO:0000256" key="2">
    <source>
        <dbReference type="SAM" id="SignalP"/>
    </source>
</evidence>
<dbReference type="EMBL" id="MQUB01000001">
    <property type="protein sequence ID" value="PQB05184.1"/>
    <property type="molecule type" value="Genomic_DNA"/>
</dbReference>
<evidence type="ECO:0000313" key="4">
    <source>
        <dbReference type="Proteomes" id="UP000239800"/>
    </source>
</evidence>
<dbReference type="InterPro" id="IPR011047">
    <property type="entry name" value="Quinoprotein_ADH-like_sf"/>
</dbReference>
<dbReference type="AlphaFoldDB" id="A0A2S7KRD0"/>
<protein>
    <recommendedName>
        <fullName evidence="5">Secretion protein</fullName>
    </recommendedName>
</protein>
<evidence type="ECO:0000256" key="1">
    <source>
        <dbReference type="SAM" id="MobiDB-lite"/>
    </source>
</evidence>
<dbReference type="PROSITE" id="PS51257">
    <property type="entry name" value="PROKAR_LIPOPROTEIN"/>
    <property type="match status" value="1"/>
</dbReference>
<evidence type="ECO:0000313" key="3">
    <source>
        <dbReference type="EMBL" id="PQB05184.1"/>
    </source>
</evidence>
<dbReference type="SUPFAM" id="SSF50998">
    <property type="entry name" value="Quinoprotein alcohol dehydrogenase-like"/>
    <property type="match status" value="1"/>
</dbReference>
<name>A0A2S7KRD0_9FLAO</name>
<feature type="region of interest" description="Disordered" evidence="1">
    <location>
        <begin position="26"/>
        <end position="48"/>
    </location>
</feature>
<dbReference type="PANTHER" id="PTHR42754:SF1">
    <property type="entry name" value="LIPOPROTEIN"/>
    <property type="match status" value="1"/>
</dbReference>
<gene>
    <name evidence="3" type="ORF">BST85_10045</name>
</gene>
<dbReference type="Gene3D" id="2.80.10.50">
    <property type="match status" value="1"/>
</dbReference>
<reference evidence="3 4" key="1">
    <citation type="submission" date="2016-11" db="EMBL/GenBank/DDBJ databases">
        <title>Trade-off between light-utilization and light-protection in marine flavobacteria.</title>
        <authorList>
            <person name="Kumagai Y."/>
        </authorList>
    </citation>
    <scope>NUCLEOTIDE SEQUENCE [LARGE SCALE GENOMIC DNA]</scope>
    <source>
        <strain evidence="3 4">NBRC 107741</strain>
    </source>
</reference>
<accession>A0A2S7KRD0</accession>
<organism evidence="3 4">
    <name type="scientific">Aureitalea marina</name>
    <dbReference type="NCBI Taxonomy" id="930804"/>
    <lineage>
        <taxon>Bacteria</taxon>
        <taxon>Pseudomonadati</taxon>
        <taxon>Bacteroidota</taxon>
        <taxon>Flavobacteriia</taxon>
        <taxon>Flavobacteriales</taxon>
        <taxon>Flavobacteriaceae</taxon>
        <taxon>Aureitalea</taxon>
    </lineage>
</organism>
<feature type="signal peptide" evidence="2">
    <location>
        <begin position="1"/>
        <end position="24"/>
    </location>
</feature>
<feature type="compositionally biased region" description="Acidic residues" evidence="1">
    <location>
        <begin position="26"/>
        <end position="46"/>
    </location>
</feature>
<dbReference type="Proteomes" id="UP000239800">
    <property type="component" value="Unassembled WGS sequence"/>
</dbReference>
<feature type="chain" id="PRO_5015690421" description="Secretion protein" evidence="2">
    <location>
        <begin position="25"/>
        <end position="476"/>
    </location>
</feature>
<keyword evidence="2" id="KW-0732">Signal</keyword>
<proteinExistence type="predicted"/>
<sequence length="476" mass="51395">MISINKTIKTSLYFLFFMLTIACSSDDPEPTPDDNSDDTSQNEEESTVPIADLIIWQNSYGGNDGDRLQDLIVTRDNGFIFAGVSVSDASGDKTEDSRGIDDSDFWLIKTNSSGDILWDKTLGGSFGDAPYTVTETTEGEILVGGYSNSGISGDKLEPNLGHSDFWIVKLSANGEEIWQKTLGGSDIDRLISIVESPDGGLVLGGLSQSGASEHKSEKTIGDTGLFDYWVLKLDVDGNIEWENTIGGSDEDHLQAMVATNDGGYLLGGWSQSQPGFDKTAVNHGSYDYWLVKINANGDVVWDASFGGNNWEFLESMVQTSDGGFLIGGTSFSNFDRSSEKQLLGSNYWVVKINSSGTEEWNSLIGGSVDDFCYAVSESHSGGYVVGGWSQSGISDDKTVPGRGERDYWFIELDSEGAIIGQNVLGTSQIDELRIVKRASGNNYVLAGFSNASEDGDKTVASKGGFDFWVVVMSALY</sequence>
<dbReference type="PANTHER" id="PTHR42754">
    <property type="entry name" value="ENDOGLUCANASE"/>
    <property type="match status" value="1"/>
</dbReference>